<gene>
    <name evidence="3" type="ORF">NRE15_06880</name>
</gene>
<name>A0ABY5P9D9_9LACT</name>
<dbReference type="InterPro" id="IPR011042">
    <property type="entry name" value="6-blade_b-propeller_TolB-like"/>
</dbReference>
<reference evidence="3 4" key="1">
    <citation type="submission" date="2022-08" db="EMBL/GenBank/DDBJ databases">
        <title>Aerococcaceae sp. nov isolated from spoiled eye mask.</title>
        <authorList>
            <person name="Zhou G."/>
            <person name="Xie X.-B."/>
            <person name="Shi Q.-S."/>
            <person name="Wang Y.-S."/>
            <person name="Wen X."/>
            <person name="Peng H."/>
            <person name="Yang X.-J."/>
            <person name="Tao H.-B."/>
            <person name="Huang X.-M."/>
        </authorList>
    </citation>
    <scope>NUCLEOTIDE SEQUENCE [LARGE SCALE GENOMIC DNA]</scope>
    <source>
        <strain evidence="4">DM20194951</strain>
    </source>
</reference>
<sequence>MNQISKESLFELKSINQLAQCYYRTYFTQTELNQEENRYETSMNSIALKTKEIRQWFPKTSTLHSITVAPNLGKLIFIASLTFKDKPQIFTMPLDGGSPVPLTEEADGVSSYYWLPGSDVLYYQTSEKEKADEETKRPQPLTVTHLTYKADGSGFIDFEKQHLIRKITITDSQSETIMTSSDAFSLSYVAKDESYLLFNSAKDPEDDWAYGQKVYRYDLATKEKAPFFAEQYTGYYYFAKANEAEDSLLFFGNEFTYQFVTLTDIYLYDVKTAELKCLTVDLDVEIGDAFVGDFQQNAKGVGVLWLDDNRFVFDTSEHGQSKLYIGDRQGNIEWLFDAPMHLTSAALNVAKDQLTVTYSTPTQPSAMAQISINTAAFTEFYNPNAAFMEAHQVVDPERFWFKGYADWDIQGWYLPPVEKADKHAAILYIHGGPQVAYGETFFHEMQWLAAQGYGVIMLNPRGGNSYGQAFVASILGDYGNHDFDDLMLGVDAVLANHPEIDTDHLYVAGGSYGGFMTNWIVTHTDRFKAAVSQRSISNWLSFYGTSDIGAFFVEFQLQNDLSNMQRLWDMSPLAYADQAKTPLLLMHGENDLRCPQEQAEQMYVAMKKQGVPTKMMLFPMSSHGLSREGLPNLRLERLQAIVDWFKTYQ</sequence>
<evidence type="ECO:0000313" key="4">
    <source>
        <dbReference type="Proteomes" id="UP001315967"/>
    </source>
</evidence>
<dbReference type="Gene3D" id="3.40.50.1820">
    <property type="entry name" value="alpha/beta hydrolase"/>
    <property type="match status" value="1"/>
</dbReference>
<dbReference type="InterPro" id="IPR029058">
    <property type="entry name" value="AB_hydrolase_fold"/>
</dbReference>
<dbReference type="SUPFAM" id="SSF53474">
    <property type="entry name" value="alpha/beta-Hydrolases"/>
    <property type="match status" value="1"/>
</dbReference>
<keyword evidence="4" id="KW-1185">Reference proteome</keyword>
<evidence type="ECO:0000256" key="1">
    <source>
        <dbReference type="ARBA" id="ARBA00022801"/>
    </source>
</evidence>
<evidence type="ECO:0000313" key="3">
    <source>
        <dbReference type="EMBL" id="UUX35363.1"/>
    </source>
</evidence>
<dbReference type="RefSeq" id="WP_313794851.1">
    <property type="nucleotide sequence ID" value="NZ_CP102453.1"/>
</dbReference>
<dbReference type="Pfam" id="PF00326">
    <property type="entry name" value="Peptidase_S9"/>
    <property type="match status" value="1"/>
</dbReference>
<accession>A0ABY5P9D9</accession>
<dbReference type="PANTHER" id="PTHR42776">
    <property type="entry name" value="SERINE PEPTIDASE S9 FAMILY MEMBER"/>
    <property type="match status" value="1"/>
</dbReference>
<dbReference type="EMBL" id="CP102453">
    <property type="protein sequence ID" value="UUX35363.1"/>
    <property type="molecule type" value="Genomic_DNA"/>
</dbReference>
<dbReference type="InterPro" id="IPR001375">
    <property type="entry name" value="Peptidase_S9_cat"/>
</dbReference>
<dbReference type="Gene3D" id="2.120.10.30">
    <property type="entry name" value="TolB, C-terminal domain"/>
    <property type="match status" value="1"/>
</dbReference>
<proteinExistence type="predicted"/>
<dbReference type="PANTHER" id="PTHR42776:SF27">
    <property type="entry name" value="DIPEPTIDYL PEPTIDASE FAMILY MEMBER 6"/>
    <property type="match status" value="1"/>
</dbReference>
<feature type="domain" description="Peptidase S9 prolyl oligopeptidase catalytic" evidence="2">
    <location>
        <begin position="440"/>
        <end position="648"/>
    </location>
</feature>
<evidence type="ECO:0000259" key="2">
    <source>
        <dbReference type="Pfam" id="PF00326"/>
    </source>
</evidence>
<keyword evidence="1" id="KW-0378">Hydrolase</keyword>
<protein>
    <submittedName>
        <fullName evidence="3">S9 family peptidase</fullName>
    </submittedName>
</protein>
<dbReference type="Proteomes" id="UP001315967">
    <property type="component" value="Chromosome"/>
</dbReference>
<organism evidence="3 4">
    <name type="scientific">Fundicoccus culcitae</name>
    <dbReference type="NCBI Taxonomy" id="2969821"/>
    <lineage>
        <taxon>Bacteria</taxon>
        <taxon>Bacillati</taxon>
        <taxon>Bacillota</taxon>
        <taxon>Bacilli</taxon>
        <taxon>Lactobacillales</taxon>
        <taxon>Aerococcaceae</taxon>
        <taxon>Fundicoccus</taxon>
    </lineage>
</organism>
<dbReference type="SUPFAM" id="SSF82171">
    <property type="entry name" value="DPP6 N-terminal domain-like"/>
    <property type="match status" value="1"/>
</dbReference>